<dbReference type="AlphaFoldDB" id="A0A895YI85"/>
<dbReference type="RefSeq" id="WP_239677919.1">
    <property type="nucleotide sequence ID" value="NZ_CP070499.1"/>
</dbReference>
<dbReference type="Proteomes" id="UP000662857">
    <property type="component" value="Chromosome"/>
</dbReference>
<gene>
    <name evidence="2" type="ORF">JQS43_05185</name>
</gene>
<evidence type="ECO:0000256" key="1">
    <source>
        <dbReference type="SAM" id="MobiDB-lite"/>
    </source>
</evidence>
<dbReference type="KEGG" id="nhy:JQS43_05185"/>
<organism evidence="2 3">
    <name type="scientific">Natronosporangium hydrolyticum</name>
    <dbReference type="NCBI Taxonomy" id="2811111"/>
    <lineage>
        <taxon>Bacteria</taxon>
        <taxon>Bacillati</taxon>
        <taxon>Actinomycetota</taxon>
        <taxon>Actinomycetes</taxon>
        <taxon>Micromonosporales</taxon>
        <taxon>Micromonosporaceae</taxon>
        <taxon>Natronosporangium</taxon>
    </lineage>
</organism>
<reference evidence="2" key="1">
    <citation type="submission" date="2021-02" db="EMBL/GenBank/DDBJ databases">
        <title>Natrosporangium hydrolyticum gen. nov., sp. nov, a haloalkaliphilic actinobacterium from a soda solonchak soil.</title>
        <authorList>
            <person name="Sorokin D.Y."/>
            <person name="Khijniak T.V."/>
            <person name="Zakharycheva A.P."/>
            <person name="Boueva O.V."/>
            <person name="Ariskina E.V."/>
            <person name="Hahnke R.L."/>
            <person name="Bunk B."/>
            <person name="Sproer C."/>
            <person name="Schumann P."/>
            <person name="Evtushenko L.I."/>
            <person name="Kublanov I.V."/>
        </authorList>
    </citation>
    <scope>NUCLEOTIDE SEQUENCE</scope>
    <source>
        <strain evidence="2">DSM 106523</strain>
    </source>
</reference>
<dbReference type="EMBL" id="CP070499">
    <property type="protein sequence ID" value="QSB15735.1"/>
    <property type="molecule type" value="Genomic_DNA"/>
</dbReference>
<sequence>MSEGSGAEQYPLRHDTALAAQGDHAGCTDSLDPECFVGDEDSRDDEGGDNDQGTPRGGGDSGCYWHASSDAVQVGAEVSEPGALILVAQSDLVEIPCVTDDGAFFLDGCYWGDPPAVARRPAHEDGRVDGEDGRWLWGTCLISVIGEMPTQSFNVNSAANWRWFEFGETAVAIDPETVARHWLAQIDLAPVEFELAPPETGAGLIGLPVWLGVGDDEGSWGPISAEHCLEGVCVTISAEVTEVSWDMADGTVFTCARDQHRVWDSSQDFRSPGDNCHHYYHRASRDQPGGKYEITATSHWAVTWEAQASDASDTLTAESASSVALQIDEIQVLTRN</sequence>
<evidence type="ECO:0000313" key="3">
    <source>
        <dbReference type="Proteomes" id="UP000662857"/>
    </source>
</evidence>
<proteinExistence type="predicted"/>
<keyword evidence="3" id="KW-1185">Reference proteome</keyword>
<evidence type="ECO:0008006" key="4">
    <source>
        <dbReference type="Google" id="ProtNLM"/>
    </source>
</evidence>
<name>A0A895YI85_9ACTN</name>
<evidence type="ECO:0000313" key="2">
    <source>
        <dbReference type="EMBL" id="QSB15735.1"/>
    </source>
</evidence>
<feature type="region of interest" description="Disordered" evidence="1">
    <location>
        <begin position="1"/>
        <end position="62"/>
    </location>
</feature>
<accession>A0A895YI85</accession>
<feature type="compositionally biased region" description="Acidic residues" evidence="1">
    <location>
        <begin position="37"/>
        <end position="49"/>
    </location>
</feature>
<protein>
    <recommendedName>
        <fullName evidence="4">PKD domain-containing protein</fullName>
    </recommendedName>
</protein>